<organism evidence="2">
    <name type="scientific">freshwater metagenome</name>
    <dbReference type="NCBI Taxonomy" id="449393"/>
    <lineage>
        <taxon>unclassified sequences</taxon>
        <taxon>metagenomes</taxon>
        <taxon>ecological metagenomes</taxon>
    </lineage>
</organism>
<reference evidence="2" key="1">
    <citation type="submission" date="2020-05" db="EMBL/GenBank/DDBJ databases">
        <authorList>
            <person name="Chiriac C."/>
            <person name="Salcher M."/>
            <person name="Ghai R."/>
            <person name="Kavagutti S V."/>
        </authorList>
    </citation>
    <scope>NUCLEOTIDE SEQUENCE</scope>
</reference>
<protein>
    <submittedName>
        <fullName evidence="2">Unannotated protein</fullName>
    </submittedName>
</protein>
<sequence length="181" mass="20165">MNNRICKVCGQSFFQTAQGNTTLFDRIPGGERCSACGRAQNWFGTAKQPDWWPEKLKTTDSVQRQWRWTHWSASLGVAVVLLFVSINIINSFIDADFSGPKETWVVPDMTGMNLQSAQDCLQELGFWKLDDQPAPGESRLQINDSNWTVTDQNVQGEVESTDVSIVLYARNTGGDGGRACP</sequence>
<dbReference type="AlphaFoldDB" id="A0A6J6LHZ3"/>
<proteinExistence type="predicted"/>
<feature type="transmembrane region" description="Helical" evidence="1">
    <location>
        <begin position="73"/>
        <end position="93"/>
    </location>
</feature>
<keyword evidence="1" id="KW-0472">Membrane</keyword>
<keyword evidence="1" id="KW-0812">Transmembrane</keyword>
<evidence type="ECO:0000256" key="1">
    <source>
        <dbReference type="SAM" id="Phobius"/>
    </source>
</evidence>
<name>A0A6J6LHZ3_9ZZZZ</name>
<dbReference type="EMBL" id="CAEZWJ010000048">
    <property type="protein sequence ID" value="CAB4660748.1"/>
    <property type="molecule type" value="Genomic_DNA"/>
</dbReference>
<keyword evidence="1" id="KW-1133">Transmembrane helix</keyword>
<accession>A0A6J6LHZ3</accession>
<evidence type="ECO:0000313" key="2">
    <source>
        <dbReference type="EMBL" id="CAB4660748.1"/>
    </source>
</evidence>
<gene>
    <name evidence="2" type="ORF">UFOPK2214_01222</name>
</gene>